<feature type="chain" id="PRO_5012079616" description="Secreted protein" evidence="1">
    <location>
        <begin position="21"/>
        <end position="922"/>
    </location>
</feature>
<feature type="signal peptide" evidence="1">
    <location>
        <begin position="1"/>
        <end position="20"/>
    </location>
</feature>
<dbReference type="AlphaFoldDB" id="A0A1Y5FCX7"/>
<evidence type="ECO:0008006" key="4">
    <source>
        <dbReference type="Google" id="ProtNLM"/>
    </source>
</evidence>
<reference evidence="3" key="1">
    <citation type="journal article" date="2017" name="Proc. Natl. Acad. Sci. U.S.A.">
        <title>Simulation of Deepwater Horizon oil plume reveals substrate specialization within a complex community of hydrocarbon-degraders.</title>
        <authorList>
            <person name="Hu P."/>
            <person name="Dubinsky E.A."/>
            <person name="Probst A.J."/>
            <person name="Wang J."/>
            <person name="Sieber C.M.K."/>
            <person name="Tom L.M."/>
            <person name="Gardinali P."/>
            <person name="Banfield J.F."/>
            <person name="Atlas R.M."/>
            <person name="Andersen G.L."/>
        </authorList>
    </citation>
    <scope>NUCLEOTIDE SEQUENCE [LARGE SCALE GENOMIC DNA]</scope>
</reference>
<proteinExistence type="predicted"/>
<organism evidence="2 3">
    <name type="scientific">Halobacteriovorax marinus</name>
    <dbReference type="NCBI Taxonomy" id="97084"/>
    <lineage>
        <taxon>Bacteria</taxon>
        <taxon>Pseudomonadati</taxon>
        <taxon>Bdellovibrionota</taxon>
        <taxon>Bacteriovoracia</taxon>
        <taxon>Bacteriovoracales</taxon>
        <taxon>Halobacteriovoraceae</taxon>
        <taxon>Halobacteriovorax</taxon>
    </lineage>
</organism>
<gene>
    <name evidence="2" type="ORF">A9Q84_02655</name>
</gene>
<sequence>MQKILLIATLFIGFIGSSTAAPREWMSVDSSSTKFELNNMRFSNRARCALDSKVPTDSAFLLVTNTDVAKAVYRLAKLRGEDTNTLTKYGIEVFRYSVVQMIQLIHEKIMNRELPLLSADTTNDDLHIPAEYKNVMLSCKNDEYCSGLDDYIAKLWKIGSRKVPAATKVVNFYDVDNFHSKDSYILEKNFKKHQYNTELKCHYLKKFSPLQAHLYGTKPDKAALESIARAALDSSTFLAECNDVEAQKNLQVAAYQLEITNLHDRRWKKKGFDYWNSVKLYFSWAFRNAPEMKQIASPFASVFKGVAVEDAVMIVPNGCKSITAPKCDGDYLAQQAMREFAKEDFRENALDLDVLSSVPEGPQDDLLADPFTSVNIDELDLGGFANAESWLANFRENFAGTRALMKKKLIHAVSTLNIAKAKLDPKKVTDLLEKRFSVLINSVGTTSPELDQLKNELYYLCAEYSFADHNEFSFLKGKLKLLRETTLIDGLAGEISVEKTKVLFDYYSKIADKVMSGCAALDQKQIWNDSFTLDKTGFSTWYISKVYESKFKSTLKEKNLEYLKTNKPLIAWKAYADTAALEDVICTNASDCSRNILKSIVDLYSVTQYAATFWSMQQEINTPALFNPYAERTACKVYDPWYKTKSVLFNLFSDMSQAALSVAAPGMIYGRFDLKPGQVVSFNQLVKDGRISYDTNYERTRVTTSLVADFGPLLGVPCAVSLSRTNFNPYDSYRFAGISVGACHSNEDNNLNVRTASDIDPNASTTHSECIACKLNFETVTNSLVHLSTDVGPTFFLFRAVFRLYKGLKDPHNIPRSWEANPNFISETYRRFGEIPKRCVRSLRKGKRCLANSCETNVAEAITDKLKGVIEKMYAPKNGTATVKLSTCNKEIKLRTNSRNNTNGCRIGKIKVPVSCSSIIKE</sequence>
<name>A0A1Y5FCX7_9BACT</name>
<dbReference type="EMBL" id="MAAO01000002">
    <property type="protein sequence ID" value="OUR99949.1"/>
    <property type="molecule type" value="Genomic_DNA"/>
</dbReference>
<evidence type="ECO:0000256" key="1">
    <source>
        <dbReference type="SAM" id="SignalP"/>
    </source>
</evidence>
<accession>A0A1Y5FCX7</accession>
<dbReference type="Proteomes" id="UP000196531">
    <property type="component" value="Unassembled WGS sequence"/>
</dbReference>
<keyword evidence="1" id="KW-0732">Signal</keyword>
<evidence type="ECO:0000313" key="2">
    <source>
        <dbReference type="EMBL" id="OUR99949.1"/>
    </source>
</evidence>
<protein>
    <recommendedName>
        <fullName evidence="4">Secreted protein</fullName>
    </recommendedName>
</protein>
<evidence type="ECO:0000313" key="3">
    <source>
        <dbReference type="Proteomes" id="UP000196531"/>
    </source>
</evidence>
<comment type="caution">
    <text evidence="2">The sequence shown here is derived from an EMBL/GenBank/DDBJ whole genome shotgun (WGS) entry which is preliminary data.</text>
</comment>